<dbReference type="AlphaFoldDB" id="A0A8U0I2U1"/>
<organism evidence="1 2">
    <name type="scientific">Halorussus limi</name>
    <dbReference type="NCBI Taxonomy" id="2938695"/>
    <lineage>
        <taxon>Archaea</taxon>
        <taxon>Methanobacteriati</taxon>
        <taxon>Methanobacteriota</taxon>
        <taxon>Stenosarchaea group</taxon>
        <taxon>Halobacteria</taxon>
        <taxon>Halobacteriales</taxon>
        <taxon>Haladaptataceae</taxon>
        <taxon>Halorussus</taxon>
    </lineage>
</organism>
<evidence type="ECO:0000313" key="2">
    <source>
        <dbReference type="Proteomes" id="UP000830729"/>
    </source>
</evidence>
<name>A0A8U0I2U1_9EURY</name>
<accession>A0A8U0I2U1</accession>
<keyword evidence="2" id="KW-1185">Reference proteome</keyword>
<evidence type="ECO:0000313" key="1">
    <source>
        <dbReference type="EMBL" id="UPV77226.1"/>
    </source>
</evidence>
<dbReference type="EMBL" id="CP096663">
    <property type="protein sequence ID" value="UPV77226.1"/>
    <property type="molecule type" value="Genomic_DNA"/>
</dbReference>
<sequence>MAEPYGQTVFVIVVYTDDHVKIWKSVSCDNGLLYGFKTEVTSYGAPGAYTCL</sequence>
<dbReference type="Proteomes" id="UP000830729">
    <property type="component" value="Plasmid unnamed4"/>
</dbReference>
<gene>
    <name evidence="1" type="ORF">M0R89_22925</name>
</gene>
<keyword evidence="1" id="KW-0614">Plasmid</keyword>
<dbReference type="GeneID" id="73047635"/>
<dbReference type="KEGG" id="halx:M0R89_22925"/>
<reference evidence="1 2" key="1">
    <citation type="submission" date="2022-04" db="EMBL/GenBank/DDBJ databases">
        <title>Diverse halophilic archaea isolated from saline environments.</title>
        <authorList>
            <person name="Cui H.-L."/>
        </authorList>
    </citation>
    <scope>NUCLEOTIDE SEQUENCE [LARGE SCALE GENOMIC DNA]</scope>
    <source>
        <strain evidence="1 2">XZYJT49</strain>
        <plasmid evidence="1 2">unnamed4</plasmid>
    </source>
</reference>
<geneLocation type="plasmid" evidence="1 2">
    <name>unnamed4</name>
</geneLocation>
<protein>
    <submittedName>
        <fullName evidence="1">Uncharacterized protein</fullName>
    </submittedName>
</protein>
<dbReference type="RefSeq" id="WP_163523562.1">
    <property type="nucleotide sequence ID" value="NZ_CP096663.1"/>
</dbReference>
<proteinExistence type="predicted"/>